<evidence type="ECO:0008006" key="4">
    <source>
        <dbReference type="Google" id="ProtNLM"/>
    </source>
</evidence>
<keyword evidence="3" id="KW-1185">Reference proteome</keyword>
<name>A0AAN5CV50_9BILA</name>
<keyword evidence="1" id="KW-0732">Signal</keyword>
<dbReference type="InterPro" id="IPR016186">
    <property type="entry name" value="C-type_lectin-like/link_sf"/>
</dbReference>
<dbReference type="PANTHER" id="PTHR31024">
    <property type="entry name" value="C-TYPE LECTIN"/>
    <property type="match status" value="1"/>
</dbReference>
<reference evidence="3" key="1">
    <citation type="submission" date="2022-10" db="EMBL/GenBank/DDBJ databases">
        <title>Genome assembly of Pristionchus species.</title>
        <authorList>
            <person name="Yoshida K."/>
            <person name="Sommer R.J."/>
        </authorList>
    </citation>
    <scope>NUCLEOTIDE SEQUENCE [LARGE SCALE GENOMIC DNA]</scope>
    <source>
        <strain evidence="3">RS5460</strain>
    </source>
</reference>
<comment type="caution">
    <text evidence="2">The sequence shown here is derived from an EMBL/GenBank/DDBJ whole genome shotgun (WGS) entry which is preliminary data.</text>
</comment>
<sequence length="287" mass="31716">RTIMKCAALLLTVGTVWAAILPQDEPRIALAAAAEVECREGFQPYFGLCVYTSDPEQRMYEEAVANCSAMRAFAPSIHSRTDLSFWSAALSTLTTGNAHFWLNAYCPKAGQPYSWMDGTSTDYLGPNQELANCEPGQGLHIHPEGFYIYPHSYAASVLCVYDPQLPVVVLDKKDPYCNCAVNDDGFPLDNVWKHNDIWLDVVVILDTSEAMGKKALEDAGALIESFISDGIDDFLVTDSKAPFYTRVLYNLNMTKEDRVQGKVSISKGVLEIDVLAAFEAALIMFKD</sequence>
<evidence type="ECO:0000313" key="2">
    <source>
        <dbReference type="EMBL" id="GMR51468.1"/>
    </source>
</evidence>
<dbReference type="CDD" id="cd00037">
    <property type="entry name" value="CLECT"/>
    <property type="match status" value="1"/>
</dbReference>
<evidence type="ECO:0000256" key="1">
    <source>
        <dbReference type="SAM" id="SignalP"/>
    </source>
</evidence>
<dbReference type="Proteomes" id="UP001328107">
    <property type="component" value="Unassembled WGS sequence"/>
</dbReference>
<dbReference type="EMBL" id="BTRK01000005">
    <property type="protein sequence ID" value="GMR51468.1"/>
    <property type="molecule type" value="Genomic_DNA"/>
</dbReference>
<accession>A0AAN5CV50</accession>
<proteinExistence type="predicted"/>
<protein>
    <recommendedName>
        <fullName evidence="4">C-type lectin</fullName>
    </recommendedName>
</protein>
<dbReference type="InterPro" id="IPR016187">
    <property type="entry name" value="CTDL_fold"/>
</dbReference>
<evidence type="ECO:0000313" key="3">
    <source>
        <dbReference type="Proteomes" id="UP001328107"/>
    </source>
</evidence>
<feature type="signal peptide" evidence="1">
    <location>
        <begin position="1"/>
        <end position="18"/>
    </location>
</feature>
<feature type="non-terminal residue" evidence="2">
    <location>
        <position position="287"/>
    </location>
</feature>
<feature type="chain" id="PRO_5042865664" description="C-type lectin" evidence="1">
    <location>
        <begin position="19"/>
        <end position="287"/>
    </location>
</feature>
<dbReference type="Gene3D" id="3.10.100.10">
    <property type="entry name" value="Mannose-Binding Protein A, subunit A"/>
    <property type="match status" value="1"/>
</dbReference>
<feature type="non-terminal residue" evidence="2">
    <location>
        <position position="1"/>
    </location>
</feature>
<dbReference type="SUPFAM" id="SSF56436">
    <property type="entry name" value="C-type lectin-like"/>
    <property type="match status" value="1"/>
</dbReference>
<organism evidence="2 3">
    <name type="scientific">Pristionchus mayeri</name>
    <dbReference type="NCBI Taxonomy" id="1317129"/>
    <lineage>
        <taxon>Eukaryota</taxon>
        <taxon>Metazoa</taxon>
        <taxon>Ecdysozoa</taxon>
        <taxon>Nematoda</taxon>
        <taxon>Chromadorea</taxon>
        <taxon>Rhabditida</taxon>
        <taxon>Rhabditina</taxon>
        <taxon>Diplogasteromorpha</taxon>
        <taxon>Diplogasteroidea</taxon>
        <taxon>Neodiplogasteridae</taxon>
        <taxon>Pristionchus</taxon>
    </lineage>
</organism>
<dbReference type="AlphaFoldDB" id="A0AAN5CV50"/>
<dbReference type="PANTHER" id="PTHR31024:SF3">
    <property type="entry name" value="C-TYPE LECTIN-RELATED"/>
    <property type="match status" value="1"/>
</dbReference>
<gene>
    <name evidence="2" type="ORF">PMAYCL1PPCAC_21663</name>
</gene>